<dbReference type="PRINTS" id="PR00249">
    <property type="entry name" value="GPCRSECRETIN"/>
</dbReference>
<keyword evidence="5" id="KW-0732">Signal</keyword>
<keyword evidence="3" id="KW-1003">Cell membrane</keyword>
<evidence type="ECO:0000256" key="6">
    <source>
        <dbReference type="ARBA" id="ARBA00022989"/>
    </source>
</evidence>
<keyword evidence="12" id="KW-0807">Transducer</keyword>
<protein>
    <submittedName>
        <fullName evidence="17">Uncharacterized protein</fullName>
    </submittedName>
</protein>
<evidence type="ECO:0000259" key="15">
    <source>
        <dbReference type="PROSITE" id="PS50227"/>
    </source>
</evidence>
<comment type="similarity">
    <text evidence="2">Belongs to the G-protein coupled receptor 2 family.</text>
</comment>
<feature type="transmembrane region" description="Helical" evidence="14">
    <location>
        <begin position="307"/>
        <end position="333"/>
    </location>
</feature>
<comment type="caution">
    <text evidence="17">The sequence shown here is derived from an EMBL/GenBank/DDBJ whole genome shotgun (WGS) entry which is preliminary data.</text>
</comment>
<dbReference type="PANTHER" id="PTHR45620">
    <property type="entry name" value="PDF RECEPTOR-LIKE PROTEIN-RELATED"/>
    <property type="match status" value="1"/>
</dbReference>
<gene>
    <name evidence="17" type="ORF">JTE90_018790</name>
</gene>
<keyword evidence="4 14" id="KW-0812">Transmembrane</keyword>
<evidence type="ECO:0000256" key="9">
    <source>
        <dbReference type="ARBA" id="ARBA00023157"/>
    </source>
</evidence>
<dbReference type="GO" id="GO:0005886">
    <property type="term" value="C:plasma membrane"/>
    <property type="evidence" value="ECO:0007669"/>
    <property type="project" value="UniProtKB-SubCell"/>
</dbReference>
<dbReference type="SUPFAM" id="SSF111418">
    <property type="entry name" value="Hormone receptor domain"/>
    <property type="match status" value="1"/>
</dbReference>
<evidence type="ECO:0000256" key="5">
    <source>
        <dbReference type="ARBA" id="ARBA00022729"/>
    </source>
</evidence>
<feature type="transmembrane region" description="Helical" evidence="14">
    <location>
        <begin position="396"/>
        <end position="412"/>
    </location>
</feature>
<dbReference type="SUPFAM" id="SSF81321">
    <property type="entry name" value="Family A G protein-coupled receptor-like"/>
    <property type="match status" value="1"/>
</dbReference>
<evidence type="ECO:0000313" key="17">
    <source>
        <dbReference type="EMBL" id="KAG8181271.1"/>
    </source>
</evidence>
<dbReference type="GO" id="GO:0007166">
    <property type="term" value="P:cell surface receptor signaling pathway"/>
    <property type="evidence" value="ECO:0007669"/>
    <property type="project" value="InterPro"/>
</dbReference>
<dbReference type="GO" id="GO:0004948">
    <property type="term" value="F:calcitonin receptor activity"/>
    <property type="evidence" value="ECO:0007669"/>
    <property type="project" value="InterPro"/>
</dbReference>
<feature type="transmembrane region" description="Helical" evidence="14">
    <location>
        <begin position="354"/>
        <end position="376"/>
    </location>
</feature>
<evidence type="ECO:0000256" key="2">
    <source>
        <dbReference type="ARBA" id="ARBA00005314"/>
    </source>
</evidence>
<feature type="transmembrane region" description="Helical" evidence="14">
    <location>
        <begin position="269"/>
        <end position="287"/>
    </location>
</feature>
<accession>A0AAV6UCC9</accession>
<dbReference type="InterPro" id="IPR017983">
    <property type="entry name" value="GPCR_2_secretin-like_CS"/>
</dbReference>
<keyword evidence="11" id="KW-0325">Glycoprotein</keyword>
<dbReference type="EMBL" id="JAFNEN010000524">
    <property type="protein sequence ID" value="KAG8181271.1"/>
    <property type="molecule type" value="Genomic_DNA"/>
</dbReference>
<name>A0AAV6UCC9_9ARAC</name>
<comment type="subcellular location">
    <subcellularLocation>
        <location evidence="1">Cell membrane</location>
        <topology evidence="1">Multi-pass membrane protein</topology>
    </subcellularLocation>
</comment>
<evidence type="ECO:0000256" key="12">
    <source>
        <dbReference type="ARBA" id="ARBA00023224"/>
    </source>
</evidence>
<evidence type="ECO:0000256" key="4">
    <source>
        <dbReference type="ARBA" id="ARBA00022692"/>
    </source>
</evidence>
<organism evidence="17 18">
    <name type="scientific">Oedothorax gibbosus</name>
    <dbReference type="NCBI Taxonomy" id="931172"/>
    <lineage>
        <taxon>Eukaryota</taxon>
        <taxon>Metazoa</taxon>
        <taxon>Ecdysozoa</taxon>
        <taxon>Arthropoda</taxon>
        <taxon>Chelicerata</taxon>
        <taxon>Arachnida</taxon>
        <taxon>Araneae</taxon>
        <taxon>Araneomorphae</taxon>
        <taxon>Entelegynae</taxon>
        <taxon>Araneoidea</taxon>
        <taxon>Linyphiidae</taxon>
        <taxon>Erigoninae</taxon>
        <taxon>Oedothorax</taxon>
    </lineage>
</organism>
<keyword evidence="6 14" id="KW-1133">Transmembrane helix</keyword>
<evidence type="ECO:0000256" key="10">
    <source>
        <dbReference type="ARBA" id="ARBA00023170"/>
    </source>
</evidence>
<evidence type="ECO:0000256" key="8">
    <source>
        <dbReference type="ARBA" id="ARBA00023136"/>
    </source>
</evidence>
<dbReference type="Gene3D" id="1.20.1070.10">
    <property type="entry name" value="Rhodopsin 7-helix transmembrane proteins"/>
    <property type="match status" value="1"/>
</dbReference>
<sequence length="500" mass="57300">MGNHCQVLPFNPRPSSSFRIIHSGRKAAIPEEHFYNPKTWRNGSRHDSHQQQLLLLKDSELKCLISINETLQPDDGLFCPKTWDGAYCWPHAPAGTLVIQNCPDYIHGFNPDATASKYCSEDGTWWKHPEFNQTWTNYSMCGITQDQGNVFVVHVPVIKGISQVGYSVSLSLLLIACLLLGSVRRLRCPRNNLHLQLFASFILRASVILFKDMTYGSSHEEDSILCKTLTCVWQYCLMANYCWILMEGLYLHNLVFLSMFTDTAGILKYGILGWGLPLFFVIPWIAVRATLEDKLCWTVNDNPYYFWIIRGPITASIVLNLVFFINITRVLFLKMFSSQAIQSRRYRYRKWFKSTLVLVPLFGVHYALLLAVSFAARGNESIEVSWLYIDQTFSSFQGSFVALLYCFLNGEVQSEVRKMMERFREKEGQNPQNSLLTQSLTYLSKARSSVQSLHNLTISERKENWKNGDLSMVPQGPNNANDKEDWAQNTAGRQLTESLL</sequence>
<dbReference type="PANTHER" id="PTHR45620:SF1">
    <property type="entry name" value="G-PROTEIN COUPLED RECEPTORS FAMILY 2 PROFILE 2 DOMAIN-CONTAINING PROTEIN"/>
    <property type="match status" value="1"/>
</dbReference>
<dbReference type="PROSITE" id="PS50227">
    <property type="entry name" value="G_PROTEIN_RECEP_F2_3"/>
    <property type="match status" value="1"/>
</dbReference>
<dbReference type="GO" id="GO:0007188">
    <property type="term" value="P:adenylate cyclase-modulating G protein-coupled receptor signaling pathway"/>
    <property type="evidence" value="ECO:0007669"/>
    <property type="project" value="TreeGrafter"/>
</dbReference>
<dbReference type="Pfam" id="PF02793">
    <property type="entry name" value="HRM"/>
    <property type="match status" value="1"/>
</dbReference>
<dbReference type="InterPro" id="IPR001879">
    <property type="entry name" value="GPCR_2_extracellular_dom"/>
</dbReference>
<keyword evidence="8 14" id="KW-0472">Membrane</keyword>
<keyword evidence="10" id="KW-0675">Receptor</keyword>
<feature type="region of interest" description="Disordered" evidence="13">
    <location>
        <begin position="467"/>
        <end position="487"/>
    </location>
</feature>
<dbReference type="InterPro" id="IPR000832">
    <property type="entry name" value="GPCR_2_secretin-like"/>
</dbReference>
<dbReference type="Gene3D" id="4.10.1240.10">
    <property type="entry name" value="GPCR, family 2, extracellular hormone receptor domain"/>
    <property type="match status" value="1"/>
</dbReference>
<keyword evidence="9" id="KW-1015">Disulfide bond</keyword>
<dbReference type="SMART" id="SM00008">
    <property type="entry name" value="HormR"/>
    <property type="match status" value="1"/>
</dbReference>
<dbReference type="InterPro" id="IPR017981">
    <property type="entry name" value="GPCR_2-like_7TM"/>
</dbReference>
<evidence type="ECO:0000313" key="18">
    <source>
        <dbReference type="Proteomes" id="UP000827092"/>
    </source>
</evidence>
<reference evidence="17 18" key="1">
    <citation type="journal article" date="2022" name="Nat. Ecol. Evol.">
        <title>A masculinizing supergene underlies an exaggerated male reproductive morph in a spider.</title>
        <authorList>
            <person name="Hendrickx F."/>
            <person name="De Corte Z."/>
            <person name="Sonet G."/>
            <person name="Van Belleghem S.M."/>
            <person name="Kostlbacher S."/>
            <person name="Vangestel C."/>
        </authorList>
    </citation>
    <scope>NUCLEOTIDE SEQUENCE [LARGE SCALE GENOMIC DNA]</scope>
    <source>
        <strain evidence="17">W744_W776</strain>
    </source>
</reference>
<feature type="transmembrane region" description="Helical" evidence="14">
    <location>
        <begin position="164"/>
        <end position="181"/>
    </location>
</feature>
<dbReference type="Pfam" id="PF00002">
    <property type="entry name" value="7tm_2"/>
    <property type="match status" value="1"/>
</dbReference>
<dbReference type="AlphaFoldDB" id="A0AAV6UCC9"/>
<dbReference type="PROSITE" id="PS50261">
    <property type="entry name" value="G_PROTEIN_RECEP_F2_4"/>
    <property type="match status" value="1"/>
</dbReference>
<dbReference type="InterPro" id="IPR003287">
    <property type="entry name" value="GPCR_2_calcitonin_rcpt_fam"/>
</dbReference>
<evidence type="ECO:0000256" key="11">
    <source>
        <dbReference type="ARBA" id="ARBA00023180"/>
    </source>
</evidence>
<evidence type="ECO:0000259" key="16">
    <source>
        <dbReference type="PROSITE" id="PS50261"/>
    </source>
</evidence>
<dbReference type="PROSITE" id="PS00649">
    <property type="entry name" value="G_PROTEIN_RECEP_F2_1"/>
    <property type="match status" value="1"/>
</dbReference>
<feature type="domain" description="G-protein coupled receptors family 2 profile 1" evidence="15">
    <location>
        <begin position="62"/>
        <end position="145"/>
    </location>
</feature>
<evidence type="ECO:0000256" key="7">
    <source>
        <dbReference type="ARBA" id="ARBA00023040"/>
    </source>
</evidence>
<evidence type="ECO:0000256" key="13">
    <source>
        <dbReference type="SAM" id="MobiDB-lite"/>
    </source>
</evidence>
<dbReference type="InterPro" id="IPR050332">
    <property type="entry name" value="GPCR_2"/>
</dbReference>
<dbReference type="GO" id="GO:0017046">
    <property type="term" value="F:peptide hormone binding"/>
    <property type="evidence" value="ECO:0007669"/>
    <property type="project" value="TreeGrafter"/>
</dbReference>
<keyword evidence="18" id="KW-1185">Reference proteome</keyword>
<keyword evidence="7" id="KW-0297">G-protein coupled receptor</keyword>
<evidence type="ECO:0000256" key="1">
    <source>
        <dbReference type="ARBA" id="ARBA00004651"/>
    </source>
</evidence>
<dbReference type="PRINTS" id="PR01350">
    <property type="entry name" value="CTRFAMILY"/>
</dbReference>
<dbReference type="Proteomes" id="UP000827092">
    <property type="component" value="Unassembled WGS sequence"/>
</dbReference>
<proteinExistence type="inferred from homology"/>
<evidence type="ECO:0000256" key="14">
    <source>
        <dbReference type="SAM" id="Phobius"/>
    </source>
</evidence>
<evidence type="ECO:0000256" key="3">
    <source>
        <dbReference type="ARBA" id="ARBA00022475"/>
    </source>
</evidence>
<dbReference type="InterPro" id="IPR036445">
    <property type="entry name" value="GPCR_2_extracell_dom_sf"/>
</dbReference>
<feature type="domain" description="G-protein coupled receptors family 2 profile 2" evidence="16">
    <location>
        <begin position="158"/>
        <end position="409"/>
    </location>
</feature>